<protein>
    <submittedName>
        <fullName evidence="1">Uncharacterized protein</fullName>
    </submittedName>
</protein>
<evidence type="ECO:0000313" key="1">
    <source>
        <dbReference type="EMBL" id="MBB3087545.1"/>
    </source>
</evidence>
<reference evidence="1 2" key="1">
    <citation type="submission" date="2020-08" db="EMBL/GenBank/DDBJ databases">
        <title>Genomic Encyclopedia of Type Strains, Phase III (KMG-III): the genomes of soil and plant-associated and newly described type strains.</title>
        <authorList>
            <person name="Whitman W."/>
        </authorList>
    </citation>
    <scope>NUCLEOTIDE SEQUENCE [LARGE SCALE GENOMIC DNA]</scope>
    <source>
        <strain evidence="1 2">CECT 3302</strain>
    </source>
</reference>
<comment type="caution">
    <text evidence="1">The sequence shown here is derived from an EMBL/GenBank/DDBJ whole genome shotgun (WGS) entry which is preliminary data.</text>
</comment>
<organism evidence="1 2">
    <name type="scientific">Nocardioides albus</name>
    <dbReference type="NCBI Taxonomy" id="1841"/>
    <lineage>
        <taxon>Bacteria</taxon>
        <taxon>Bacillati</taxon>
        <taxon>Actinomycetota</taxon>
        <taxon>Actinomycetes</taxon>
        <taxon>Propionibacteriales</taxon>
        <taxon>Nocardioidaceae</taxon>
        <taxon>Nocardioides</taxon>
    </lineage>
</organism>
<proteinExistence type="predicted"/>
<name>A0A7W5A160_9ACTN</name>
<evidence type="ECO:0000313" key="2">
    <source>
        <dbReference type="Proteomes" id="UP000577707"/>
    </source>
</evidence>
<dbReference type="EMBL" id="JACHXG010000001">
    <property type="protein sequence ID" value="MBB3087545.1"/>
    <property type="molecule type" value="Genomic_DNA"/>
</dbReference>
<dbReference type="Proteomes" id="UP000577707">
    <property type="component" value="Unassembled WGS sequence"/>
</dbReference>
<sequence length="45" mass="4816">MNDLAPDLVGTGDSVLLRFVLDESGWNRDNYVRIPSGPGSPGVTQ</sequence>
<keyword evidence="2" id="KW-1185">Reference proteome</keyword>
<dbReference type="RefSeq" id="WP_183541848.1">
    <property type="nucleotide sequence ID" value="NZ_BMQT01000001.1"/>
</dbReference>
<gene>
    <name evidence="1" type="ORF">FHS12_000468</name>
</gene>
<accession>A0A7W5A160</accession>
<dbReference type="AlphaFoldDB" id="A0A7W5A160"/>